<evidence type="ECO:0000256" key="1">
    <source>
        <dbReference type="SAM" id="Phobius"/>
    </source>
</evidence>
<keyword evidence="1" id="KW-1133">Transmembrane helix</keyword>
<accession>A0A3B1DHE9</accession>
<proteinExistence type="predicted"/>
<keyword evidence="1" id="KW-0472">Membrane</keyword>
<dbReference type="AlphaFoldDB" id="A0A3B1DHE9"/>
<feature type="transmembrane region" description="Helical" evidence="1">
    <location>
        <begin position="6"/>
        <end position="29"/>
    </location>
</feature>
<dbReference type="EMBL" id="UOGL01000180">
    <property type="protein sequence ID" value="VAX38331.1"/>
    <property type="molecule type" value="Genomic_DNA"/>
</dbReference>
<evidence type="ECO:0000313" key="2">
    <source>
        <dbReference type="EMBL" id="VAX38331.1"/>
    </source>
</evidence>
<organism evidence="2">
    <name type="scientific">hydrothermal vent metagenome</name>
    <dbReference type="NCBI Taxonomy" id="652676"/>
    <lineage>
        <taxon>unclassified sequences</taxon>
        <taxon>metagenomes</taxon>
        <taxon>ecological metagenomes</taxon>
    </lineage>
</organism>
<gene>
    <name evidence="2" type="ORF">MNBD_PLANCTO02-2470</name>
</gene>
<sequence length="319" mass="35221">MYRAILTAWFPLLIALVASFVFARLLLVLAGGRLRLSRLKKINRCEEGSVQSLSFVITMPILLMITLFIVQVSQLMIGIVVVNYSAFAAARSAAVWIPARTAISENLELENDLPVGASPDRPIILSTENPEVMTSYKYHQIWKAASLACLPICPSRDTASPTNLMIDSTASSLAMFYDRLVPSSSNNSKIPLRLKNKLAYSFNNTIVRLEFFDKDSVKGPTYNPVETVITEDGTAASLWHSNEVGWQDPLRITVTHQYALLPGPGRFLAKFLVRADGNPDTISSQIQEESGVYKTAIWASATITNEGFKSLVPYVQTSQ</sequence>
<protein>
    <submittedName>
        <fullName evidence="2">Uncharacterized protein</fullName>
    </submittedName>
</protein>
<keyword evidence="1" id="KW-0812">Transmembrane</keyword>
<name>A0A3B1DHE9_9ZZZZ</name>
<feature type="transmembrane region" description="Helical" evidence="1">
    <location>
        <begin position="50"/>
        <end position="70"/>
    </location>
</feature>
<reference evidence="2" key="1">
    <citation type="submission" date="2018-06" db="EMBL/GenBank/DDBJ databases">
        <authorList>
            <person name="Zhirakovskaya E."/>
        </authorList>
    </citation>
    <scope>NUCLEOTIDE SEQUENCE</scope>
</reference>